<dbReference type="RefSeq" id="XP_033522548.1">
    <property type="nucleotide sequence ID" value="XM_033668416.1"/>
</dbReference>
<sequence>MCGPDQTYRGLCGSVNAHTVVPFIPPNQILHSYCPEVFASSLSRHSLPRESYGPYYLPVYPYALPPNHLYSGSLPPAGLYSVPEKPRSSAPPSKSSQTSLPLDLRPTHATVSQPSILISRLVILGKHGVTLIDHWWPIPQRIGTQQTASVVYDSVDELLVGYREFLRSGAHSQRLRRRSRSPEKMGTLLTRSSIKNAISSSVCLSPDKRKRDSTHNGQMIPAHLSAGVETEPLALVEKHESETEGVQSRVQGESMRCLVSNRSTLYPRRTSLRNSILGVQGPKAATYAFEDPEEVLRQAKRLRRSRSPKKLCPVTSHSHCPIATPLADNLLNVSKKTTSSPLSSVPSTPEPEPENVIQDNIQRRSSLRRLTNPFAQVDGSPERRNPTRSPPKTRTPAVTSPRKLNNPSASESIATPARQLQSQFPDTPQSSPLFDARKRKFTKEPPSSDRFKTADNPPLNRDCVIAFAESEDKENASCILRQIKGERQGLFHEEYVVLASRFFVAVE</sequence>
<dbReference type="OrthoDB" id="3556832at2759"/>
<feature type="compositionally biased region" description="Polar residues" evidence="1">
    <location>
        <begin position="390"/>
        <end position="432"/>
    </location>
</feature>
<dbReference type="GeneID" id="54408848"/>
<organism evidence="2 3">
    <name type="scientific">Dothidotthia symphoricarpi CBS 119687</name>
    <dbReference type="NCBI Taxonomy" id="1392245"/>
    <lineage>
        <taxon>Eukaryota</taxon>
        <taxon>Fungi</taxon>
        <taxon>Dikarya</taxon>
        <taxon>Ascomycota</taxon>
        <taxon>Pezizomycotina</taxon>
        <taxon>Dothideomycetes</taxon>
        <taxon>Pleosporomycetidae</taxon>
        <taxon>Pleosporales</taxon>
        <taxon>Dothidotthiaceae</taxon>
        <taxon>Dothidotthia</taxon>
    </lineage>
</organism>
<evidence type="ECO:0000313" key="3">
    <source>
        <dbReference type="Proteomes" id="UP000799771"/>
    </source>
</evidence>
<evidence type="ECO:0000313" key="2">
    <source>
        <dbReference type="EMBL" id="KAF2128159.1"/>
    </source>
</evidence>
<name>A0A6A6A8H3_9PLEO</name>
<proteinExistence type="predicted"/>
<dbReference type="AlphaFoldDB" id="A0A6A6A8H3"/>
<reference evidence="2" key="1">
    <citation type="journal article" date="2020" name="Stud. Mycol.">
        <title>101 Dothideomycetes genomes: a test case for predicting lifestyles and emergence of pathogens.</title>
        <authorList>
            <person name="Haridas S."/>
            <person name="Albert R."/>
            <person name="Binder M."/>
            <person name="Bloem J."/>
            <person name="Labutti K."/>
            <person name="Salamov A."/>
            <person name="Andreopoulos B."/>
            <person name="Baker S."/>
            <person name="Barry K."/>
            <person name="Bills G."/>
            <person name="Bluhm B."/>
            <person name="Cannon C."/>
            <person name="Castanera R."/>
            <person name="Culley D."/>
            <person name="Daum C."/>
            <person name="Ezra D."/>
            <person name="Gonzalez J."/>
            <person name="Henrissat B."/>
            <person name="Kuo A."/>
            <person name="Liang C."/>
            <person name="Lipzen A."/>
            <person name="Lutzoni F."/>
            <person name="Magnuson J."/>
            <person name="Mondo S."/>
            <person name="Nolan M."/>
            <person name="Ohm R."/>
            <person name="Pangilinan J."/>
            <person name="Park H.-J."/>
            <person name="Ramirez L."/>
            <person name="Alfaro M."/>
            <person name="Sun H."/>
            <person name="Tritt A."/>
            <person name="Yoshinaga Y."/>
            <person name="Zwiers L.-H."/>
            <person name="Turgeon B."/>
            <person name="Goodwin S."/>
            <person name="Spatafora J."/>
            <person name="Crous P."/>
            <person name="Grigoriev I."/>
        </authorList>
    </citation>
    <scope>NUCLEOTIDE SEQUENCE</scope>
    <source>
        <strain evidence="2">CBS 119687</strain>
    </source>
</reference>
<feature type="region of interest" description="Disordered" evidence="1">
    <location>
        <begin position="336"/>
        <end position="456"/>
    </location>
</feature>
<feature type="compositionally biased region" description="Low complexity" evidence="1">
    <location>
        <begin position="88"/>
        <end position="99"/>
    </location>
</feature>
<feature type="compositionally biased region" description="Basic and acidic residues" evidence="1">
    <location>
        <begin position="442"/>
        <end position="453"/>
    </location>
</feature>
<feature type="region of interest" description="Disordered" evidence="1">
    <location>
        <begin position="81"/>
        <end position="105"/>
    </location>
</feature>
<protein>
    <submittedName>
        <fullName evidence="2">Uncharacterized protein</fullName>
    </submittedName>
</protein>
<gene>
    <name evidence="2" type="ORF">P153DRAFT_368038</name>
</gene>
<dbReference type="EMBL" id="ML977509">
    <property type="protein sequence ID" value="KAF2128159.1"/>
    <property type="molecule type" value="Genomic_DNA"/>
</dbReference>
<dbReference type="Proteomes" id="UP000799771">
    <property type="component" value="Unassembled WGS sequence"/>
</dbReference>
<feature type="compositionally biased region" description="Low complexity" evidence="1">
    <location>
        <begin position="337"/>
        <end position="347"/>
    </location>
</feature>
<accession>A0A6A6A8H3</accession>
<keyword evidence="3" id="KW-1185">Reference proteome</keyword>
<evidence type="ECO:0000256" key="1">
    <source>
        <dbReference type="SAM" id="MobiDB-lite"/>
    </source>
</evidence>